<dbReference type="GO" id="GO:0000976">
    <property type="term" value="F:transcription cis-regulatory region binding"/>
    <property type="evidence" value="ECO:0007669"/>
    <property type="project" value="TreeGrafter"/>
</dbReference>
<evidence type="ECO:0000256" key="2">
    <source>
        <dbReference type="ARBA" id="ARBA00023125"/>
    </source>
</evidence>
<feature type="region of interest" description="Disordered" evidence="5">
    <location>
        <begin position="1"/>
        <end position="24"/>
    </location>
</feature>
<keyword evidence="3" id="KW-0804">Transcription</keyword>
<dbReference type="EMBL" id="VFOZ01000001">
    <property type="protein sequence ID" value="TQL97222.1"/>
    <property type="molecule type" value="Genomic_DNA"/>
</dbReference>
<proteinExistence type="predicted"/>
<dbReference type="InterPro" id="IPR025996">
    <property type="entry name" value="MT1864/Rv1816-like_C"/>
</dbReference>
<gene>
    <name evidence="7" type="ORF">FB559_2800</name>
</gene>
<keyword evidence="8" id="KW-1185">Reference proteome</keyword>
<dbReference type="InterPro" id="IPR001647">
    <property type="entry name" value="HTH_TetR"/>
</dbReference>
<dbReference type="Gene3D" id="1.10.357.10">
    <property type="entry name" value="Tetracycline Repressor, domain 2"/>
    <property type="match status" value="1"/>
</dbReference>
<organism evidence="7 8">
    <name type="scientific">Actinoallomurus bryophytorum</name>
    <dbReference type="NCBI Taxonomy" id="1490222"/>
    <lineage>
        <taxon>Bacteria</taxon>
        <taxon>Bacillati</taxon>
        <taxon>Actinomycetota</taxon>
        <taxon>Actinomycetes</taxon>
        <taxon>Streptosporangiales</taxon>
        <taxon>Thermomonosporaceae</taxon>
        <taxon>Actinoallomurus</taxon>
    </lineage>
</organism>
<evidence type="ECO:0000256" key="3">
    <source>
        <dbReference type="ARBA" id="ARBA00023163"/>
    </source>
</evidence>
<feature type="domain" description="HTH tetR-type" evidence="6">
    <location>
        <begin position="29"/>
        <end position="90"/>
    </location>
</feature>
<evidence type="ECO:0000256" key="5">
    <source>
        <dbReference type="SAM" id="MobiDB-lite"/>
    </source>
</evidence>
<evidence type="ECO:0000256" key="4">
    <source>
        <dbReference type="PROSITE-ProRule" id="PRU00335"/>
    </source>
</evidence>
<dbReference type="InterPro" id="IPR050109">
    <property type="entry name" value="HTH-type_TetR-like_transc_reg"/>
</dbReference>
<dbReference type="PANTHER" id="PTHR30055">
    <property type="entry name" value="HTH-TYPE TRANSCRIPTIONAL REGULATOR RUTR"/>
    <property type="match status" value="1"/>
</dbReference>
<reference evidence="7 8" key="1">
    <citation type="submission" date="2019-06" db="EMBL/GenBank/DDBJ databases">
        <title>Sequencing the genomes of 1000 actinobacteria strains.</title>
        <authorList>
            <person name="Klenk H.-P."/>
        </authorList>
    </citation>
    <scope>NUCLEOTIDE SEQUENCE [LARGE SCALE GENOMIC DNA]</scope>
    <source>
        <strain evidence="7 8">DSM 102200</strain>
    </source>
</reference>
<keyword evidence="1" id="KW-0805">Transcription regulation</keyword>
<dbReference type="Pfam" id="PF13305">
    <property type="entry name" value="TetR_C_33"/>
    <property type="match status" value="1"/>
</dbReference>
<comment type="caution">
    <text evidence="7">The sequence shown here is derived from an EMBL/GenBank/DDBJ whole genome shotgun (WGS) entry which is preliminary data.</text>
</comment>
<evidence type="ECO:0000313" key="8">
    <source>
        <dbReference type="Proteomes" id="UP000316096"/>
    </source>
</evidence>
<dbReference type="GO" id="GO:0003700">
    <property type="term" value="F:DNA-binding transcription factor activity"/>
    <property type="evidence" value="ECO:0007669"/>
    <property type="project" value="TreeGrafter"/>
</dbReference>
<sequence>MPAARDDGGVADEGDLAAPRVPNPWGQGERLRTEILDAAVRLFSELDGEEALTIRGVARAAGIAPASIYQHFADKAALVRGVVDHDYERLSAIMHEADESVDEDDVVGRVRAQMHAYCRFAIANPGHYRLMLGNRRISGRTPGQRPQGPLLSIVEAVIEAFERCDRAGERLRLPSERAAVMVFVGTHGRVALYHSAPGGDEADRILAFVDELISLVFD</sequence>
<dbReference type="Pfam" id="PF00440">
    <property type="entry name" value="TetR_N"/>
    <property type="match status" value="1"/>
</dbReference>
<feature type="DNA-binding region" description="H-T-H motif" evidence="4">
    <location>
        <begin position="53"/>
        <end position="72"/>
    </location>
</feature>
<evidence type="ECO:0000259" key="6">
    <source>
        <dbReference type="PROSITE" id="PS50977"/>
    </source>
</evidence>
<name>A0A543CJC9_9ACTN</name>
<dbReference type="AlphaFoldDB" id="A0A543CJC9"/>
<dbReference type="Proteomes" id="UP000316096">
    <property type="component" value="Unassembled WGS sequence"/>
</dbReference>
<evidence type="ECO:0000313" key="7">
    <source>
        <dbReference type="EMBL" id="TQL97222.1"/>
    </source>
</evidence>
<evidence type="ECO:0000256" key="1">
    <source>
        <dbReference type="ARBA" id="ARBA00023015"/>
    </source>
</evidence>
<dbReference type="PANTHER" id="PTHR30055:SF234">
    <property type="entry name" value="HTH-TYPE TRANSCRIPTIONAL REGULATOR BETI"/>
    <property type="match status" value="1"/>
</dbReference>
<keyword evidence="2 4" id="KW-0238">DNA-binding</keyword>
<dbReference type="SUPFAM" id="SSF46689">
    <property type="entry name" value="Homeodomain-like"/>
    <property type="match status" value="1"/>
</dbReference>
<accession>A0A543CJC9</accession>
<dbReference type="InterPro" id="IPR009057">
    <property type="entry name" value="Homeodomain-like_sf"/>
</dbReference>
<dbReference type="InterPro" id="IPR036271">
    <property type="entry name" value="Tet_transcr_reg_TetR-rel_C_sf"/>
</dbReference>
<dbReference type="PROSITE" id="PS50977">
    <property type="entry name" value="HTH_TETR_2"/>
    <property type="match status" value="1"/>
</dbReference>
<dbReference type="SUPFAM" id="SSF48498">
    <property type="entry name" value="Tetracyclin repressor-like, C-terminal domain"/>
    <property type="match status" value="1"/>
</dbReference>
<dbReference type="OrthoDB" id="8222629at2"/>
<protein>
    <submittedName>
        <fullName evidence="7">TetR family transcriptional regulator</fullName>
    </submittedName>
</protein>